<protein>
    <submittedName>
        <fullName evidence="3">Uncharacterized protein</fullName>
    </submittedName>
</protein>
<reference evidence="3" key="2">
    <citation type="submission" date="2023-05" db="EMBL/GenBank/DDBJ databases">
        <authorList>
            <consortium name="Lawrence Berkeley National Laboratory"/>
            <person name="Steindorff A."/>
            <person name="Hensen N."/>
            <person name="Bonometti L."/>
            <person name="Westerberg I."/>
            <person name="Brannstrom I.O."/>
            <person name="Guillou S."/>
            <person name="Cros-Aarteil S."/>
            <person name="Calhoun S."/>
            <person name="Haridas S."/>
            <person name="Kuo A."/>
            <person name="Mondo S."/>
            <person name="Pangilinan J."/>
            <person name="Riley R."/>
            <person name="Labutti K."/>
            <person name="Andreopoulos B."/>
            <person name="Lipzen A."/>
            <person name="Chen C."/>
            <person name="Yanf M."/>
            <person name="Daum C."/>
            <person name="Ng V."/>
            <person name="Clum A."/>
            <person name="Ohm R."/>
            <person name="Martin F."/>
            <person name="Silar P."/>
            <person name="Natvig D."/>
            <person name="Lalanne C."/>
            <person name="Gautier V."/>
            <person name="Ament-Velasquez S.L."/>
            <person name="Kruys A."/>
            <person name="Hutchinson M.I."/>
            <person name="Powell A.J."/>
            <person name="Barry K."/>
            <person name="Miller A.N."/>
            <person name="Grigoriev I.V."/>
            <person name="Debuchy R."/>
            <person name="Gladieux P."/>
            <person name="Thoren M.H."/>
            <person name="Johannesson H."/>
        </authorList>
    </citation>
    <scope>NUCLEOTIDE SEQUENCE</scope>
    <source>
        <strain evidence="3">CBS 990.96</strain>
    </source>
</reference>
<accession>A0AAN7BEB7</accession>
<name>A0AAN7BEB7_9PEZI</name>
<feature type="transmembrane region" description="Helical" evidence="1">
    <location>
        <begin position="215"/>
        <end position="237"/>
    </location>
</feature>
<proteinExistence type="predicted"/>
<evidence type="ECO:0000256" key="2">
    <source>
        <dbReference type="SAM" id="SignalP"/>
    </source>
</evidence>
<evidence type="ECO:0000256" key="1">
    <source>
        <dbReference type="SAM" id="Phobius"/>
    </source>
</evidence>
<feature type="transmembrane region" description="Helical" evidence="1">
    <location>
        <begin position="93"/>
        <end position="112"/>
    </location>
</feature>
<feature type="transmembrane region" description="Helical" evidence="1">
    <location>
        <begin position="52"/>
        <end position="73"/>
    </location>
</feature>
<feature type="transmembrane region" description="Helical" evidence="1">
    <location>
        <begin position="118"/>
        <end position="139"/>
    </location>
</feature>
<feature type="signal peptide" evidence="2">
    <location>
        <begin position="1"/>
        <end position="26"/>
    </location>
</feature>
<sequence length="342" mass="37955">MITPSRIRLPLLVAVTTLSLIPTAQALSLSDWLKDDPYENGGTVSEQIQCYALPYGAIGFSSHILTYFTAFMLSRGKNPFLFWKDLNHRRFNLAIALIGFAITMVMTALTMARCRRTWPFILIAVWKLVLSVTLTGMTVQASLEILDTPKADTSTPSVAYSPYPTYPMNYFDTRGQYRELHKSTSKITLQTTNDAGEQTERSINLPQGKGRYHRVWYWFPLYFLGSVVGFVGIMNVVGKHIGENKEVKIITGAFGGVTLIVALFVLVSCWFFMSGTGCCGMVGVSFFVGAGVTVFVLSVLFAFYTDWVLAALAGDLVGTPSGDNAVFYWTYFAAKRLPMLSF</sequence>
<dbReference type="EMBL" id="MU865461">
    <property type="protein sequence ID" value="KAK4222636.1"/>
    <property type="molecule type" value="Genomic_DNA"/>
</dbReference>
<dbReference type="AlphaFoldDB" id="A0AAN7BEB7"/>
<feature type="transmembrane region" description="Helical" evidence="1">
    <location>
        <begin position="249"/>
        <end position="272"/>
    </location>
</feature>
<keyword evidence="2" id="KW-0732">Signal</keyword>
<keyword evidence="1" id="KW-0472">Membrane</keyword>
<keyword evidence="1" id="KW-1133">Transmembrane helix</keyword>
<keyword evidence="1" id="KW-0812">Transmembrane</keyword>
<evidence type="ECO:0000313" key="4">
    <source>
        <dbReference type="Proteomes" id="UP001301958"/>
    </source>
</evidence>
<dbReference type="Proteomes" id="UP001301958">
    <property type="component" value="Unassembled WGS sequence"/>
</dbReference>
<feature type="transmembrane region" description="Helical" evidence="1">
    <location>
        <begin position="284"/>
        <end position="304"/>
    </location>
</feature>
<gene>
    <name evidence="3" type="ORF">QBC38DRAFT_489373</name>
</gene>
<comment type="caution">
    <text evidence="3">The sequence shown here is derived from an EMBL/GenBank/DDBJ whole genome shotgun (WGS) entry which is preliminary data.</text>
</comment>
<evidence type="ECO:0000313" key="3">
    <source>
        <dbReference type="EMBL" id="KAK4222636.1"/>
    </source>
</evidence>
<keyword evidence="4" id="KW-1185">Reference proteome</keyword>
<feature type="chain" id="PRO_5042968697" evidence="2">
    <location>
        <begin position="27"/>
        <end position="342"/>
    </location>
</feature>
<organism evidence="3 4">
    <name type="scientific">Podospora fimiseda</name>
    <dbReference type="NCBI Taxonomy" id="252190"/>
    <lineage>
        <taxon>Eukaryota</taxon>
        <taxon>Fungi</taxon>
        <taxon>Dikarya</taxon>
        <taxon>Ascomycota</taxon>
        <taxon>Pezizomycotina</taxon>
        <taxon>Sordariomycetes</taxon>
        <taxon>Sordariomycetidae</taxon>
        <taxon>Sordariales</taxon>
        <taxon>Podosporaceae</taxon>
        <taxon>Podospora</taxon>
    </lineage>
</organism>
<reference evidence="3" key="1">
    <citation type="journal article" date="2023" name="Mol. Phylogenet. Evol.">
        <title>Genome-scale phylogeny and comparative genomics of the fungal order Sordariales.</title>
        <authorList>
            <person name="Hensen N."/>
            <person name="Bonometti L."/>
            <person name="Westerberg I."/>
            <person name="Brannstrom I.O."/>
            <person name="Guillou S."/>
            <person name="Cros-Aarteil S."/>
            <person name="Calhoun S."/>
            <person name="Haridas S."/>
            <person name="Kuo A."/>
            <person name="Mondo S."/>
            <person name="Pangilinan J."/>
            <person name="Riley R."/>
            <person name="LaButti K."/>
            <person name="Andreopoulos B."/>
            <person name="Lipzen A."/>
            <person name="Chen C."/>
            <person name="Yan M."/>
            <person name="Daum C."/>
            <person name="Ng V."/>
            <person name="Clum A."/>
            <person name="Steindorff A."/>
            <person name="Ohm R.A."/>
            <person name="Martin F."/>
            <person name="Silar P."/>
            <person name="Natvig D.O."/>
            <person name="Lalanne C."/>
            <person name="Gautier V."/>
            <person name="Ament-Velasquez S.L."/>
            <person name="Kruys A."/>
            <person name="Hutchinson M.I."/>
            <person name="Powell A.J."/>
            <person name="Barry K."/>
            <person name="Miller A.N."/>
            <person name="Grigoriev I.V."/>
            <person name="Debuchy R."/>
            <person name="Gladieux P."/>
            <person name="Hiltunen Thoren M."/>
            <person name="Johannesson H."/>
        </authorList>
    </citation>
    <scope>NUCLEOTIDE SEQUENCE</scope>
    <source>
        <strain evidence="3">CBS 990.96</strain>
    </source>
</reference>